<organism evidence="1 2">
    <name type="scientific">Pyxidicoccus fallax</name>
    <dbReference type="NCBI Taxonomy" id="394095"/>
    <lineage>
        <taxon>Bacteria</taxon>
        <taxon>Pseudomonadati</taxon>
        <taxon>Myxococcota</taxon>
        <taxon>Myxococcia</taxon>
        <taxon>Myxococcales</taxon>
        <taxon>Cystobacterineae</taxon>
        <taxon>Myxococcaceae</taxon>
        <taxon>Pyxidicoccus</taxon>
    </lineage>
</organism>
<evidence type="ECO:0000313" key="1">
    <source>
        <dbReference type="EMBL" id="NMO16994.1"/>
    </source>
</evidence>
<accession>A0A848LEZ8</accession>
<comment type="caution">
    <text evidence="1">The sequence shown here is derived from an EMBL/GenBank/DDBJ whole genome shotgun (WGS) entry which is preliminary data.</text>
</comment>
<dbReference type="EMBL" id="JABBJJ010000084">
    <property type="protein sequence ID" value="NMO16994.1"/>
    <property type="molecule type" value="Genomic_DNA"/>
</dbReference>
<protein>
    <submittedName>
        <fullName evidence="1">Uncharacterized protein</fullName>
    </submittedName>
</protein>
<evidence type="ECO:0000313" key="2">
    <source>
        <dbReference type="Proteomes" id="UP000518300"/>
    </source>
</evidence>
<dbReference type="AlphaFoldDB" id="A0A848LEZ8"/>
<gene>
    <name evidence="1" type="ORF">HG543_19335</name>
</gene>
<keyword evidence="2" id="KW-1185">Reference proteome</keyword>
<dbReference type="Proteomes" id="UP000518300">
    <property type="component" value="Unassembled WGS sequence"/>
</dbReference>
<sequence>MSFSPSGRPGPWRLRGRPQQYEVVLGADAMADDMESRVPSALLCWHLNHWLTYARSTLLEMYEALGGHVPRGVSSLERSRHDERIRERLVRGFELGELVAREVDEPVGAWFWPEVPEPLRPESWTPRPEPVEEEVFPDAIRQAETLKRAAEQGVPFCEECERRRTQREAA</sequence>
<name>A0A848LEZ8_9BACT</name>
<reference evidence="1 2" key="1">
    <citation type="submission" date="2020-04" db="EMBL/GenBank/DDBJ databases">
        <title>Draft genome of Pyxidicoccus fallax type strain.</title>
        <authorList>
            <person name="Whitworth D.E."/>
        </authorList>
    </citation>
    <scope>NUCLEOTIDE SEQUENCE [LARGE SCALE GENOMIC DNA]</scope>
    <source>
        <strain evidence="1 2">DSM 14698</strain>
    </source>
</reference>
<proteinExistence type="predicted"/>